<evidence type="ECO:0000313" key="1">
    <source>
        <dbReference type="EMBL" id="KAG6503841.1"/>
    </source>
</evidence>
<dbReference type="GO" id="GO:0005730">
    <property type="term" value="C:nucleolus"/>
    <property type="evidence" value="ECO:0007669"/>
    <property type="project" value="TreeGrafter"/>
</dbReference>
<dbReference type="EMBL" id="JACMSC010000010">
    <property type="protein sequence ID" value="KAG6503841.1"/>
    <property type="molecule type" value="Genomic_DNA"/>
</dbReference>
<dbReference type="GO" id="GO:0030681">
    <property type="term" value="C:multimeric ribonuclease P complex"/>
    <property type="evidence" value="ECO:0007669"/>
    <property type="project" value="TreeGrafter"/>
</dbReference>
<accession>A0A8J5GB20</accession>
<dbReference type="FunFam" id="3.30.70.3250:FF:000003">
    <property type="entry name" value="Ribonuclease P/MRP protein subunit POP5"/>
    <property type="match status" value="1"/>
</dbReference>
<evidence type="ECO:0000313" key="2">
    <source>
        <dbReference type="Proteomes" id="UP000734854"/>
    </source>
</evidence>
<dbReference type="Proteomes" id="UP000734854">
    <property type="component" value="Unassembled WGS sequence"/>
</dbReference>
<gene>
    <name evidence="1" type="ORF">ZIOFF_036165</name>
</gene>
<sequence>MVQFKNRYLVMEIFIHGERDFIGRDTTRVISSSSISKAIKESVQLNFGECGLALLLGSLQVKYVNTTTKICIIRVSRSEYQKVWSAITMIRSIGNNPATFNLLDLSGCIRACKKAAIKCEEAKYEQFVLAAGDSVGLNFTDARKDSIVKINALDS</sequence>
<dbReference type="GO" id="GO:0000172">
    <property type="term" value="C:ribonuclease MRP complex"/>
    <property type="evidence" value="ECO:0007669"/>
    <property type="project" value="TreeGrafter"/>
</dbReference>
<dbReference type="AlphaFoldDB" id="A0A8J5GB20"/>
<dbReference type="Pfam" id="PF01900">
    <property type="entry name" value="RNase_P_Rpp14"/>
    <property type="match status" value="1"/>
</dbReference>
<dbReference type="GO" id="GO:0033204">
    <property type="term" value="F:ribonuclease P RNA binding"/>
    <property type="evidence" value="ECO:0007669"/>
    <property type="project" value="TreeGrafter"/>
</dbReference>
<name>A0A8J5GB20_ZINOF</name>
<protein>
    <submittedName>
        <fullName evidence="1">Uncharacterized protein</fullName>
    </submittedName>
</protein>
<dbReference type="GO" id="GO:0001682">
    <property type="term" value="P:tRNA 5'-leader removal"/>
    <property type="evidence" value="ECO:0007669"/>
    <property type="project" value="InterPro"/>
</dbReference>
<comment type="caution">
    <text evidence="1">The sequence shown here is derived from an EMBL/GenBank/DDBJ whole genome shotgun (WGS) entry which is preliminary data.</text>
</comment>
<proteinExistence type="predicted"/>
<organism evidence="1 2">
    <name type="scientific">Zingiber officinale</name>
    <name type="common">Ginger</name>
    <name type="synonym">Amomum zingiber</name>
    <dbReference type="NCBI Taxonomy" id="94328"/>
    <lineage>
        <taxon>Eukaryota</taxon>
        <taxon>Viridiplantae</taxon>
        <taxon>Streptophyta</taxon>
        <taxon>Embryophyta</taxon>
        <taxon>Tracheophyta</taxon>
        <taxon>Spermatophyta</taxon>
        <taxon>Magnoliopsida</taxon>
        <taxon>Liliopsida</taxon>
        <taxon>Zingiberales</taxon>
        <taxon>Zingiberaceae</taxon>
        <taxon>Zingiber</taxon>
    </lineage>
</organism>
<dbReference type="OrthoDB" id="24745at2759"/>
<dbReference type="PANTHER" id="PTHR15441:SF2">
    <property type="entry name" value="RIBONUCLEASE P_MRP PROTEIN SUBUNIT POP5"/>
    <property type="match status" value="1"/>
</dbReference>
<dbReference type="InterPro" id="IPR002759">
    <property type="entry name" value="Pop5/Rpp14/Rnp2-like"/>
</dbReference>
<dbReference type="PANTHER" id="PTHR15441">
    <property type="entry name" value="RIBONUCLEASE P PROTEIN SUBUNIT P14"/>
    <property type="match status" value="1"/>
</dbReference>
<keyword evidence="2" id="KW-1185">Reference proteome</keyword>
<reference evidence="1 2" key="1">
    <citation type="submission" date="2020-08" db="EMBL/GenBank/DDBJ databases">
        <title>Plant Genome Project.</title>
        <authorList>
            <person name="Zhang R.-G."/>
        </authorList>
    </citation>
    <scope>NUCLEOTIDE SEQUENCE [LARGE SCALE GENOMIC DNA]</scope>
    <source>
        <tissue evidence="1">Rhizome</tissue>
    </source>
</reference>